<organism evidence="16 17">
    <name type="scientific">Mycetocola reblochoni REB411</name>
    <dbReference type="NCBI Taxonomy" id="1255698"/>
    <lineage>
        <taxon>Bacteria</taxon>
        <taxon>Bacillati</taxon>
        <taxon>Actinomycetota</taxon>
        <taxon>Actinomycetes</taxon>
        <taxon>Micrococcales</taxon>
        <taxon>Microbacteriaceae</taxon>
        <taxon>Mycetocola</taxon>
    </lineage>
</organism>
<evidence type="ECO:0000256" key="10">
    <source>
        <dbReference type="SAM" id="Phobius"/>
    </source>
</evidence>
<dbReference type="InterPro" id="IPR001516">
    <property type="entry name" value="Proton_antipo_N"/>
</dbReference>
<dbReference type="PANTHER" id="PTHR43373:SF1">
    <property type="entry name" value="NA(+)_H(+) ANTIPORTER SUBUNIT A"/>
    <property type="match status" value="1"/>
</dbReference>
<feature type="transmembrane region" description="Helical" evidence="10">
    <location>
        <begin position="263"/>
        <end position="282"/>
    </location>
</feature>
<dbReference type="GO" id="GO:0006811">
    <property type="term" value="P:monoatomic ion transport"/>
    <property type="evidence" value="ECO:0007669"/>
    <property type="project" value="UniProtKB-KW"/>
</dbReference>
<feature type="transmembrane region" description="Helical" evidence="10">
    <location>
        <begin position="74"/>
        <end position="93"/>
    </location>
</feature>
<evidence type="ECO:0000256" key="8">
    <source>
        <dbReference type="ARBA" id="ARBA00023136"/>
    </source>
</evidence>
<feature type="transmembrane region" description="Helical" evidence="10">
    <location>
        <begin position="158"/>
        <end position="184"/>
    </location>
</feature>
<feature type="domain" description="Na+/H+ antiporter MnhB subunit-related protein" evidence="13">
    <location>
        <begin position="813"/>
        <end position="935"/>
    </location>
</feature>
<feature type="transmembrane region" description="Helical" evidence="10">
    <location>
        <begin position="128"/>
        <end position="146"/>
    </location>
</feature>
<dbReference type="InterPro" id="IPR007182">
    <property type="entry name" value="MnhB"/>
</dbReference>
<dbReference type="EMBL" id="FUKR01000040">
    <property type="protein sequence ID" value="SJN31481.1"/>
    <property type="molecule type" value="Genomic_DNA"/>
</dbReference>
<feature type="transmembrane region" description="Helical" evidence="10">
    <location>
        <begin position="363"/>
        <end position="386"/>
    </location>
</feature>
<dbReference type="Pfam" id="PF00662">
    <property type="entry name" value="Proton_antipo_N"/>
    <property type="match status" value="1"/>
</dbReference>
<feature type="transmembrane region" description="Helical" evidence="10">
    <location>
        <begin position="320"/>
        <end position="342"/>
    </location>
</feature>
<gene>
    <name evidence="16" type="ORF">FM119_07580</name>
</gene>
<feature type="transmembrane region" description="Helical" evidence="10">
    <location>
        <begin position="680"/>
        <end position="700"/>
    </location>
</feature>
<keyword evidence="4" id="KW-1003">Cell membrane</keyword>
<evidence type="ECO:0000256" key="7">
    <source>
        <dbReference type="ARBA" id="ARBA00023065"/>
    </source>
</evidence>
<feature type="transmembrane region" description="Helical" evidence="10">
    <location>
        <begin position="617"/>
        <end position="635"/>
    </location>
</feature>
<keyword evidence="17" id="KW-1185">Reference proteome</keyword>
<evidence type="ECO:0000259" key="15">
    <source>
        <dbReference type="Pfam" id="PF20501"/>
    </source>
</evidence>
<feature type="domain" description="MrpA C-terminal/MbhD" evidence="14">
    <location>
        <begin position="600"/>
        <end position="664"/>
    </location>
</feature>
<evidence type="ECO:0000256" key="4">
    <source>
        <dbReference type="ARBA" id="ARBA00022475"/>
    </source>
</evidence>
<feature type="transmembrane region" description="Helical" evidence="10">
    <location>
        <begin position="811"/>
        <end position="833"/>
    </location>
</feature>
<reference evidence="17" key="1">
    <citation type="submission" date="2017-02" db="EMBL/GenBank/DDBJ databases">
        <authorList>
            <person name="Dridi B."/>
        </authorList>
    </citation>
    <scope>NUCLEOTIDE SEQUENCE [LARGE SCALE GENOMIC DNA]</scope>
    <source>
        <strain evidence="17">EB411</strain>
    </source>
</reference>
<dbReference type="NCBIfam" id="NF009284">
    <property type="entry name" value="PRK12644.1"/>
    <property type="match status" value="1"/>
</dbReference>
<evidence type="ECO:0000256" key="6">
    <source>
        <dbReference type="ARBA" id="ARBA00022989"/>
    </source>
</evidence>
<keyword evidence="5 9" id="KW-0812">Transmembrane</keyword>
<feature type="domain" description="MrpA C-terminal/MbhE" evidence="15">
    <location>
        <begin position="678"/>
        <end position="754"/>
    </location>
</feature>
<keyword evidence="8 10" id="KW-0472">Membrane</keyword>
<feature type="transmembrane region" description="Helical" evidence="10">
    <location>
        <begin position="406"/>
        <end position="428"/>
    </location>
</feature>
<evidence type="ECO:0000313" key="16">
    <source>
        <dbReference type="EMBL" id="SJN31481.1"/>
    </source>
</evidence>
<feature type="transmembrane region" description="Helical" evidence="10">
    <location>
        <begin position="589"/>
        <end position="610"/>
    </location>
</feature>
<keyword evidence="3" id="KW-0050">Antiport</keyword>
<protein>
    <submittedName>
        <fullName evidence="16">Na(+) H(+) antiporter subunit A Na(+) H(+) antiporter subunit B</fullName>
    </submittedName>
</protein>
<feature type="transmembrane region" description="Helical" evidence="10">
    <location>
        <begin position="641"/>
        <end position="659"/>
    </location>
</feature>
<dbReference type="Proteomes" id="UP000196778">
    <property type="component" value="Unassembled WGS sequence"/>
</dbReference>
<dbReference type="PRINTS" id="PR01434">
    <property type="entry name" value="NADHDHGNASE5"/>
</dbReference>
<feature type="transmembrane region" description="Helical" evidence="10">
    <location>
        <begin position="204"/>
        <end position="226"/>
    </location>
</feature>
<feature type="transmembrane region" description="Helical" evidence="10">
    <location>
        <begin position="839"/>
        <end position="859"/>
    </location>
</feature>
<feature type="transmembrane region" description="Helical" evidence="10">
    <location>
        <begin position="737"/>
        <end position="756"/>
    </location>
</feature>
<feature type="domain" description="NADH-Ubiquinone oxidoreductase (complex I) chain 5 N-terminal" evidence="12">
    <location>
        <begin position="62"/>
        <end position="108"/>
    </location>
</feature>
<evidence type="ECO:0000256" key="5">
    <source>
        <dbReference type="ARBA" id="ARBA00022692"/>
    </source>
</evidence>
<dbReference type="RefSeq" id="WP_087137077.1">
    <property type="nucleotide sequence ID" value="NZ_FUKR01000040.1"/>
</dbReference>
<dbReference type="InterPro" id="IPR046806">
    <property type="entry name" value="MrpA_C/MbhE"/>
</dbReference>
<sequence length="969" mass="102604">MIVFLTVFFVASLLIPALGKRWGTRVFPVIALVPAAAFVYTLTLGPSVLAGGAVVEELPWIPMLDLSLLFRMDALAWVLSLVVTGVGALVLLYCRRYFTDTEPGLGRFAATLFAFAGTMFGLVTADDIMMMFIFWEITSVLSYLLIGHYTGRRESRGAALQALLVTTLGGLVMLIGVVMISVQAGSSSLSVILDSGLSGPATTAAVLLMLVGALSKSALVPFHFWLPAAMAAPTPVSAYLHAAAMVKAGIYLVARLAPEFSDVPGWHAVLVGFGAWTMLLGAWRSLRQYDLKLVLAYGTVSQLGFLTIVMSYGTPESAQAGLALLLAHALYKATLFLVVGIIDHDTGTRDWRQLSGLGKRAPVLATISAIAVASMAGLPPTLGFVAKESVFASLIEGAAAGDPAGWVALVGVTLGSVLTVAYSVRFFWGAFATRKRHVRCEVHHGPQSILLAPGVLAVLTLVLGFAAPVVDHMVTPYAETIGQTHEHLALWHGFTPALGLSALVIAVGLLLFRWRAGVARAQDRVPDTFDAARGYWKIITGIDRFAAKVTIFAQRGGLPQYVGTILSVFVLSVGAAACLGRVWPDSFRAWDYPVQPVIAIIMIVAALGAARARRRMAAVLLVGVTGFGLVALFAFHGAPDLALTQALVETITLVVFILVMRRLPARMYAEREPGKKVRRAIIASSVAVVTGAVGLIALGARQHAPITAEMPRLAYEGGHGRNIVNVMLVDIRAWDTMGEIAVLVVVATGIASLLFVRTRNVDLKRVPGARRSRLDRRAVPPDPHVSDAANRGPRQAWLIGGRTLTVSNRSLLIEVVVRLLFHPAIVVSIYLLFAGHNEPGGGFAGGLLAGLALVFRYLAAGKYELAEAVPIGPGKVLGTGLILAVGTAAGALVFGGEALQSAYFSTELPVLGYVSFGTSTIFDVGVYLVVVGLILDILRSLGAQIDTDQDNNDVGSSDEFTGSTKGAAR</sequence>
<dbReference type="GO" id="GO:0005886">
    <property type="term" value="C:plasma membrane"/>
    <property type="evidence" value="ECO:0007669"/>
    <property type="project" value="UniProtKB-SubCell"/>
</dbReference>
<feature type="transmembrane region" description="Helical" evidence="10">
    <location>
        <begin position="294"/>
        <end position="314"/>
    </location>
</feature>
<feature type="transmembrane region" description="Helical" evidence="10">
    <location>
        <begin position="449"/>
        <end position="470"/>
    </location>
</feature>
<proteinExistence type="predicted"/>
<dbReference type="InterPro" id="IPR050616">
    <property type="entry name" value="CPA3_Na-H_Antiporter_A"/>
</dbReference>
<evidence type="ECO:0000256" key="1">
    <source>
        <dbReference type="ARBA" id="ARBA00004651"/>
    </source>
</evidence>
<keyword evidence="6 10" id="KW-1133">Transmembrane helix</keyword>
<evidence type="ECO:0000259" key="13">
    <source>
        <dbReference type="Pfam" id="PF04039"/>
    </source>
</evidence>
<comment type="subcellular location">
    <subcellularLocation>
        <location evidence="1">Cell membrane</location>
        <topology evidence="1">Multi-pass membrane protein</topology>
    </subcellularLocation>
    <subcellularLocation>
        <location evidence="9">Membrane</location>
        <topology evidence="9">Multi-pass membrane protein</topology>
    </subcellularLocation>
</comment>
<keyword evidence="7" id="KW-0406">Ion transport</keyword>
<accession>A0A1R4JGY1</accession>
<name>A0A1R4JGY1_9MICO</name>
<dbReference type="PANTHER" id="PTHR43373">
    <property type="entry name" value="NA(+)/H(+) ANTIPORTER SUBUNIT"/>
    <property type="match status" value="1"/>
</dbReference>
<evidence type="ECO:0000256" key="2">
    <source>
        <dbReference type="ARBA" id="ARBA00022448"/>
    </source>
</evidence>
<dbReference type="InterPro" id="IPR001750">
    <property type="entry name" value="ND/Mrp_TM"/>
</dbReference>
<evidence type="ECO:0000256" key="9">
    <source>
        <dbReference type="RuleBase" id="RU000320"/>
    </source>
</evidence>
<dbReference type="OrthoDB" id="9811798at2"/>
<dbReference type="Pfam" id="PF13244">
    <property type="entry name" value="MbhD"/>
    <property type="match status" value="1"/>
</dbReference>
<feature type="transmembrane region" description="Helical" evidence="10">
    <location>
        <begin position="561"/>
        <end position="583"/>
    </location>
</feature>
<evidence type="ECO:0000313" key="17">
    <source>
        <dbReference type="Proteomes" id="UP000196778"/>
    </source>
</evidence>
<dbReference type="AlphaFoldDB" id="A0A1R4JGY1"/>
<feature type="transmembrane region" description="Helical" evidence="10">
    <location>
        <begin position="910"/>
        <end position="935"/>
    </location>
</feature>
<evidence type="ECO:0000259" key="11">
    <source>
        <dbReference type="Pfam" id="PF00361"/>
    </source>
</evidence>
<dbReference type="Pfam" id="PF04039">
    <property type="entry name" value="MnhB"/>
    <property type="match status" value="1"/>
</dbReference>
<evidence type="ECO:0000256" key="3">
    <source>
        <dbReference type="ARBA" id="ARBA00022449"/>
    </source>
</evidence>
<feature type="transmembrane region" description="Helical" evidence="10">
    <location>
        <begin position="105"/>
        <end position="122"/>
    </location>
</feature>
<feature type="transmembrane region" description="Helical" evidence="10">
    <location>
        <begin position="880"/>
        <end position="904"/>
    </location>
</feature>
<keyword evidence="2" id="KW-0813">Transport</keyword>
<evidence type="ECO:0000259" key="12">
    <source>
        <dbReference type="Pfam" id="PF00662"/>
    </source>
</evidence>
<dbReference type="InterPro" id="IPR025383">
    <property type="entry name" value="MrpA_C/MbhD"/>
</dbReference>
<dbReference type="GO" id="GO:0015297">
    <property type="term" value="F:antiporter activity"/>
    <property type="evidence" value="ECO:0007669"/>
    <property type="project" value="UniProtKB-KW"/>
</dbReference>
<feature type="domain" description="NADH:quinone oxidoreductase/Mrp antiporter transmembrane" evidence="11">
    <location>
        <begin position="125"/>
        <end position="396"/>
    </location>
</feature>
<feature type="transmembrane region" description="Helical" evidence="10">
    <location>
        <begin position="490"/>
        <end position="512"/>
    </location>
</feature>
<dbReference type="Pfam" id="PF00361">
    <property type="entry name" value="Proton_antipo_M"/>
    <property type="match status" value="1"/>
</dbReference>
<evidence type="ECO:0000259" key="14">
    <source>
        <dbReference type="Pfam" id="PF13244"/>
    </source>
</evidence>
<dbReference type="Pfam" id="PF20501">
    <property type="entry name" value="MbhE"/>
    <property type="match status" value="1"/>
</dbReference>